<feature type="region of interest" description="Disordered" evidence="3">
    <location>
        <begin position="527"/>
        <end position="587"/>
    </location>
</feature>
<evidence type="ECO:0000256" key="2">
    <source>
        <dbReference type="ARBA" id="ARBA00022833"/>
    </source>
</evidence>
<protein>
    <recommendedName>
        <fullName evidence="4">BRF2-like C-terminal domain-containing protein</fullName>
    </recommendedName>
</protein>
<evidence type="ECO:0000256" key="3">
    <source>
        <dbReference type="SAM" id="MobiDB-lite"/>
    </source>
</evidence>
<dbReference type="EMBL" id="DUZY01000004">
    <property type="protein sequence ID" value="DAD37965.1"/>
    <property type="molecule type" value="Genomic_DNA"/>
</dbReference>
<dbReference type="SUPFAM" id="SSF48371">
    <property type="entry name" value="ARM repeat"/>
    <property type="match status" value="1"/>
</dbReference>
<reference evidence="5 6" key="1">
    <citation type="journal article" date="2020" name="Mol. Biol. Evol.">
        <title>Distinct Expression and Methylation Patterns for Genes with Different Fates following a Single Whole-Genome Duplication in Flowering Plants.</title>
        <authorList>
            <person name="Shi T."/>
            <person name="Rahmani R.S."/>
            <person name="Gugger P.F."/>
            <person name="Wang M."/>
            <person name="Li H."/>
            <person name="Zhang Y."/>
            <person name="Li Z."/>
            <person name="Wang Q."/>
            <person name="Van de Peer Y."/>
            <person name="Marchal K."/>
            <person name="Chen J."/>
        </authorList>
    </citation>
    <scope>NUCLEOTIDE SEQUENCE [LARGE SCALE GENOMIC DNA]</scope>
    <source>
        <tissue evidence="5">Leaf</tissue>
    </source>
</reference>
<keyword evidence="1" id="KW-0863">Zinc-finger</keyword>
<evidence type="ECO:0000256" key="1">
    <source>
        <dbReference type="ARBA" id="ARBA00022771"/>
    </source>
</evidence>
<feature type="compositionally biased region" description="Low complexity" evidence="3">
    <location>
        <begin position="573"/>
        <end position="587"/>
    </location>
</feature>
<dbReference type="InterPro" id="IPR011989">
    <property type="entry name" value="ARM-like"/>
</dbReference>
<keyword evidence="2" id="KW-0862">Zinc</keyword>
<dbReference type="InterPro" id="IPR016024">
    <property type="entry name" value="ARM-type_fold"/>
</dbReference>
<dbReference type="Pfam" id="PF21886">
    <property type="entry name" value="BRF2-like_C_cyclin_rpt"/>
    <property type="match status" value="1"/>
</dbReference>
<keyword evidence="6" id="KW-1185">Reference proteome</keyword>
<dbReference type="Gene3D" id="1.25.10.10">
    <property type="entry name" value="Leucine-rich Repeat Variant"/>
    <property type="match status" value="1"/>
</dbReference>
<dbReference type="InterPro" id="IPR053340">
    <property type="entry name" value="PTF2"/>
</dbReference>
<dbReference type="InterPro" id="IPR036915">
    <property type="entry name" value="Cyclin-like_sf"/>
</dbReference>
<feature type="domain" description="BRF2-like C-terminal" evidence="4">
    <location>
        <begin position="87"/>
        <end position="181"/>
    </location>
</feature>
<evidence type="ECO:0000313" key="6">
    <source>
        <dbReference type="Proteomes" id="UP000607653"/>
    </source>
</evidence>
<evidence type="ECO:0000313" key="5">
    <source>
        <dbReference type="EMBL" id="DAD37965.1"/>
    </source>
</evidence>
<organism evidence="5 6">
    <name type="scientific">Nelumbo nucifera</name>
    <name type="common">Sacred lotus</name>
    <dbReference type="NCBI Taxonomy" id="4432"/>
    <lineage>
        <taxon>Eukaryota</taxon>
        <taxon>Viridiplantae</taxon>
        <taxon>Streptophyta</taxon>
        <taxon>Embryophyta</taxon>
        <taxon>Tracheophyta</taxon>
        <taxon>Spermatophyta</taxon>
        <taxon>Magnoliopsida</taxon>
        <taxon>Proteales</taxon>
        <taxon>Nelumbonaceae</taxon>
        <taxon>Nelumbo</taxon>
    </lineage>
</organism>
<name>A0A822Z3C0_NELNU</name>
<dbReference type="InterPro" id="IPR054078">
    <property type="entry name" value="BRF2-like_C"/>
</dbReference>
<dbReference type="PANTHER" id="PTHR48428:SF1">
    <property type="entry name" value="PLANT-SPECIFIC TFIIB-RELATED PROTEIN PTF2"/>
    <property type="match status" value="1"/>
</dbReference>
<accession>A0A822Z3C0</accession>
<dbReference type="AlphaFoldDB" id="A0A822Z3C0"/>
<comment type="caution">
    <text evidence="5">The sequence shown here is derived from an EMBL/GenBank/DDBJ whole genome shotgun (WGS) entry which is preliminary data.</text>
</comment>
<dbReference type="GO" id="GO:0008270">
    <property type="term" value="F:zinc ion binding"/>
    <property type="evidence" value="ECO:0007669"/>
    <property type="project" value="UniProtKB-KW"/>
</dbReference>
<dbReference type="Gene3D" id="1.10.472.10">
    <property type="entry name" value="Cyclin-like"/>
    <property type="match status" value="2"/>
</dbReference>
<proteinExistence type="predicted"/>
<keyword evidence="1" id="KW-0479">Metal-binding</keyword>
<dbReference type="SUPFAM" id="SSF47954">
    <property type="entry name" value="Cyclin-like"/>
    <property type="match status" value="2"/>
</dbReference>
<evidence type="ECO:0000259" key="4">
    <source>
        <dbReference type="Pfam" id="PF21886"/>
    </source>
</evidence>
<sequence length="636" mass="71273">MIQQITDEEFGGGEWFLVLVGACSYVVMRKNSRPLSIAEVASVIGCDVYELGRMIFRAVDFLDLKLPEFDIVTSFEQAIRTCPTFSRFSKDVMDKMVKQGRFLLQCAVKWFLTTGRRPLPMVSAILKFVAELNEVDVEIEDIAKEVHSTVATSKKRHKELKETLVKVAQKLPWGKDVTVKNIVKNAPLVIQYMEMKSRLKPGNKRKSIEPDWFNLEDVTNDSQYFELEDRNRVPCLSYDDVEKLKLSQECLAGIYSKFSKESSYFKNVGENGEDYQKNRRRYEDRESKEWWSGKSDLSKKLSLQQILEKNVGFNALPPSFVTGSLACKRRREKIDAAKLRIDEIMRPPSTVSGEKKDSCLLEDLEARKQQCKQSKGGNVDWEDFIIELLLLHQLVKQAILPRVHGLALKTTVAAVRVNALLCLGDMIQILDKHAILDILQTIQRCTAVDHSAPTLMCTLGVSNSILKQYGVEFVAEHVLPLLMPLIIAQQLNVQQFAKYMLFVKDILRKIEEKRGVTVTDAGTPEVKITPAANGFQPQPLSKPSGTLSSKKSGSAWDDDWGPITKGPTNPLQPSTASVSSTPMVPVSQPTTVTTTAGQLMTSASTQQTALSCPAVDIKWPPRPFSDLAPQLGDSEK</sequence>
<gene>
    <name evidence="5" type="ORF">HUJ06_008606</name>
</gene>
<feature type="region of interest" description="Disordered" evidence="3">
    <location>
        <begin position="614"/>
        <end position="636"/>
    </location>
</feature>
<dbReference type="PANTHER" id="PTHR48428">
    <property type="entry name" value="PLANT-SPECIFIC TFIIB-RELATED PROTEIN PTF2"/>
    <property type="match status" value="1"/>
</dbReference>
<dbReference type="Proteomes" id="UP000607653">
    <property type="component" value="Unassembled WGS sequence"/>
</dbReference>
<feature type="compositionally biased region" description="Polar residues" evidence="3">
    <location>
        <begin position="535"/>
        <end position="552"/>
    </location>
</feature>